<sequence length="38" mass="4686">MKEIYPNHKHQSENMISDKEKTPIPKWVTNYHKNFMLK</sequence>
<comment type="caution">
    <text evidence="2">The sequence shown here is derived from an EMBL/GenBank/DDBJ whole genome shotgun (WGS) entry which is preliminary data.</text>
</comment>
<proteinExistence type="predicted"/>
<organism evidence="2">
    <name type="scientific">marine sediment metagenome</name>
    <dbReference type="NCBI Taxonomy" id="412755"/>
    <lineage>
        <taxon>unclassified sequences</taxon>
        <taxon>metagenomes</taxon>
        <taxon>ecological metagenomes</taxon>
    </lineage>
</organism>
<dbReference type="AlphaFoldDB" id="X1VAW1"/>
<protein>
    <submittedName>
        <fullName evidence="2">Uncharacterized protein</fullName>
    </submittedName>
</protein>
<dbReference type="EMBL" id="BARW01029864">
    <property type="protein sequence ID" value="GAJ14042.1"/>
    <property type="molecule type" value="Genomic_DNA"/>
</dbReference>
<gene>
    <name evidence="2" type="ORF">S12H4_47887</name>
</gene>
<evidence type="ECO:0000256" key="1">
    <source>
        <dbReference type="SAM" id="MobiDB-lite"/>
    </source>
</evidence>
<name>X1VAW1_9ZZZZ</name>
<accession>X1VAW1</accession>
<evidence type="ECO:0000313" key="2">
    <source>
        <dbReference type="EMBL" id="GAJ14042.1"/>
    </source>
</evidence>
<feature type="region of interest" description="Disordered" evidence="1">
    <location>
        <begin position="1"/>
        <end position="21"/>
    </location>
</feature>
<feature type="non-terminal residue" evidence="2">
    <location>
        <position position="38"/>
    </location>
</feature>
<reference evidence="2" key="1">
    <citation type="journal article" date="2014" name="Front. Microbiol.">
        <title>High frequency of phylogenetically diverse reductive dehalogenase-homologous genes in deep subseafloor sedimentary metagenomes.</title>
        <authorList>
            <person name="Kawai M."/>
            <person name="Futagami T."/>
            <person name="Toyoda A."/>
            <person name="Takaki Y."/>
            <person name="Nishi S."/>
            <person name="Hori S."/>
            <person name="Arai W."/>
            <person name="Tsubouchi T."/>
            <person name="Morono Y."/>
            <person name="Uchiyama I."/>
            <person name="Ito T."/>
            <person name="Fujiyama A."/>
            <person name="Inagaki F."/>
            <person name="Takami H."/>
        </authorList>
    </citation>
    <scope>NUCLEOTIDE SEQUENCE</scope>
    <source>
        <strain evidence="2">Expedition CK06-06</strain>
    </source>
</reference>